<protein>
    <submittedName>
        <fullName evidence="10">Radical SAM protein</fullName>
    </submittedName>
</protein>
<dbReference type="SFLD" id="SFLDG01082">
    <property type="entry name" value="B12-binding_domain_containing"/>
    <property type="match status" value="1"/>
</dbReference>
<accession>A0A3M9XNQ4</accession>
<dbReference type="Pfam" id="PF02310">
    <property type="entry name" value="B12-binding"/>
    <property type="match status" value="1"/>
</dbReference>
<dbReference type="GO" id="GO:0046872">
    <property type="term" value="F:metal ion binding"/>
    <property type="evidence" value="ECO:0007669"/>
    <property type="project" value="UniProtKB-KW"/>
</dbReference>
<dbReference type="InterPro" id="IPR006638">
    <property type="entry name" value="Elp3/MiaA/NifB-like_rSAM"/>
</dbReference>
<dbReference type="Proteomes" id="UP000268623">
    <property type="component" value="Unassembled WGS sequence"/>
</dbReference>
<dbReference type="CDD" id="cd02068">
    <property type="entry name" value="radical_SAM_B12_BD"/>
    <property type="match status" value="1"/>
</dbReference>
<organism evidence="10 11">
    <name type="scientific">Methylocystis hirsuta</name>
    <dbReference type="NCBI Taxonomy" id="369798"/>
    <lineage>
        <taxon>Bacteria</taxon>
        <taxon>Pseudomonadati</taxon>
        <taxon>Pseudomonadota</taxon>
        <taxon>Alphaproteobacteria</taxon>
        <taxon>Hyphomicrobiales</taxon>
        <taxon>Methylocystaceae</taxon>
        <taxon>Methylocystis</taxon>
    </lineage>
</organism>
<dbReference type="PANTHER" id="PTHR43409">
    <property type="entry name" value="ANAEROBIC MAGNESIUM-PROTOPORPHYRIN IX MONOMETHYL ESTER CYCLASE-RELATED"/>
    <property type="match status" value="1"/>
</dbReference>
<keyword evidence="5" id="KW-0479">Metal-binding</keyword>
<dbReference type="InterPro" id="IPR058240">
    <property type="entry name" value="rSAM_sf"/>
</dbReference>
<sequence>MKVVLFAPPIMDDFFWGEPQPIAMDAVRECPPYGVYLLQAVLRRAGFDAIVADLIAAGTARIDQFAPEIDDCGLVGIAATSMSWPTAVKVIEQVRSLRPDVPIVLGGIHPTMFDHYIMNAFPVDFIIRGEGEIAIEALCVALDRGIDFEDVPNLTWRHKDGSICRNPIGPKIAKTQLADFPLPDFSEIPLNVYKSLSIESSRGCAFDCSFCSTSYRQTWRGMPADAFLDRLETLMSYTYRTQHDFIHIIDDEFSMNPKRVLQMIELFRERDLRPELVYDSRATDLLYDGFVSQVAEYTSQFLVGAEAGYDAGLDLIGKGTTTQILEDAARLLYRHNLSERADFSFVLGFPWETKAEVLKTCQFASHLFSTYGVRILLQWYCQIPGSRLWEEDRGNGLVSESMYNSFGFFRDLYLFRSGVKLSPSEIRDISTAVIGLKTISKLKYGERPMVEYGHPEPIALYFPQEIQDGQGGLQNLREVSHGGEKRPMREVLESRPPKHVSMERPLRHIGV</sequence>
<evidence type="ECO:0000313" key="10">
    <source>
        <dbReference type="EMBL" id="RNJ49947.1"/>
    </source>
</evidence>
<evidence type="ECO:0000256" key="3">
    <source>
        <dbReference type="ARBA" id="ARBA00022679"/>
    </source>
</evidence>
<evidence type="ECO:0000259" key="8">
    <source>
        <dbReference type="PROSITE" id="PS51332"/>
    </source>
</evidence>
<dbReference type="SUPFAM" id="SSF102114">
    <property type="entry name" value="Radical SAM enzymes"/>
    <property type="match status" value="1"/>
</dbReference>
<evidence type="ECO:0000256" key="2">
    <source>
        <dbReference type="ARBA" id="ARBA00022603"/>
    </source>
</evidence>
<keyword evidence="2" id="KW-0489">Methyltransferase</keyword>
<dbReference type="PANTHER" id="PTHR43409:SF7">
    <property type="entry name" value="BLL1977 PROTEIN"/>
    <property type="match status" value="1"/>
</dbReference>
<comment type="caution">
    <text evidence="10">The sequence shown here is derived from an EMBL/GenBank/DDBJ whole genome shotgun (WGS) entry which is preliminary data.</text>
</comment>
<comment type="cofactor">
    <cofactor evidence="1">
        <name>[4Fe-4S] cluster</name>
        <dbReference type="ChEBI" id="CHEBI:49883"/>
    </cofactor>
</comment>
<dbReference type="InterPro" id="IPR051198">
    <property type="entry name" value="BchE-like"/>
</dbReference>
<name>A0A3M9XNQ4_9HYPH</name>
<evidence type="ECO:0000256" key="5">
    <source>
        <dbReference type="ARBA" id="ARBA00022723"/>
    </source>
</evidence>
<keyword evidence="6" id="KW-0408">Iron</keyword>
<dbReference type="InterPro" id="IPR007197">
    <property type="entry name" value="rSAM"/>
</dbReference>
<keyword evidence="11" id="KW-1185">Reference proteome</keyword>
<dbReference type="GO" id="GO:0051539">
    <property type="term" value="F:4 iron, 4 sulfur cluster binding"/>
    <property type="evidence" value="ECO:0007669"/>
    <property type="project" value="UniProtKB-KW"/>
</dbReference>
<dbReference type="SFLD" id="SFLDS00029">
    <property type="entry name" value="Radical_SAM"/>
    <property type="match status" value="1"/>
</dbReference>
<evidence type="ECO:0000256" key="1">
    <source>
        <dbReference type="ARBA" id="ARBA00001966"/>
    </source>
</evidence>
<keyword evidence="7" id="KW-0411">Iron-sulfur</keyword>
<dbReference type="RefSeq" id="WP_123175907.1">
    <property type="nucleotide sequence ID" value="NZ_QWDD01000001.1"/>
</dbReference>
<dbReference type="PROSITE" id="PS51918">
    <property type="entry name" value="RADICAL_SAM"/>
    <property type="match status" value="1"/>
</dbReference>
<evidence type="ECO:0000259" key="9">
    <source>
        <dbReference type="PROSITE" id="PS51918"/>
    </source>
</evidence>
<keyword evidence="3" id="KW-0808">Transferase</keyword>
<evidence type="ECO:0000313" key="11">
    <source>
        <dbReference type="Proteomes" id="UP000268623"/>
    </source>
</evidence>
<feature type="domain" description="Radical SAM core" evidence="9">
    <location>
        <begin position="190"/>
        <end position="420"/>
    </location>
</feature>
<dbReference type="GO" id="GO:0003824">
    <property type="term" value="F:catalytic activity"/>
    <property type="evidence" value="ECO:0007669"/>
    <property type="project" value="InterPro"/>
</dbReference>
<reference evidence="10 11" key="1">
    <citation type="submission" date="2018-08" db="EMBL/GenBank/DDBJ databases">
        <title>Genome sequence of Methylocystis hirsuta CSC1, a methanotroph able to accumulate PHAs.</title>
        <authorList>
            <person name="Bordel S."/>
            <person name="Rodriguez E."/>
            <person name="Gancedo J."/>
            <person name="Munoz R."/>
        </authorList>
    </citation>
    <scope>NUCLEOTIDE SEQUENCE [LARGE SCALE GENOMIC DNA]</scope>
    <source>
        <strain evidence="10 11">CSC1</strain>
    </source>
</reference>
<dbReference type="OrthoDB" id="9801424at2"/>
<keyword evidence="4" id="KW-0949">S-adenosyl-L-methionine</keyword>
<dbReference type="AlphaFoldDB" id="A0A3M9XNQ4"/>
<dbReference type="Pfam" id="PF04055">
    <property type="entry name" value="Radical_SAM"/>
    <property type="match status" value="1"/>
</dbReference>
<evidence type="ECO:0000256" key="4">
    <source>
        <dbReference type="ARBA" id="ARBA00022691"/>
    </source>
</evidence>
<proteinExistence type="predicted"/>
<dbReference type="InterPro" id="IPR034466">
    <property type="entry name" value="Methyltransferase_Class_B"/>
</dbReference>
<gene>
    <name evidence="10" type="ORF">D1O30_10385</name>
</gene>
<dbReference type="Gene3D" id="3.80.30.20">
    <property type="entry name" value="tm_1862 like domain"/>
    <property type="match status" value="1"/>
</dbReference>
<dbReference type="PROSITE" id="PS51332">
    <property type="entry name" value="B12_BINDING"/>
    <property type="match status" value="1"/>
</dbReference>
<dbReference type="InterPro" id="IPR023404">
    <property type="entry name" value="rSAM_horseshoe"/>
</dbReference>
<dbReference type="Gene3D" id="3.40.50.280">
    <property type="entry name" value="Cobalamin-binding domain"/>
    <property type="match status" value="1"/>
</dbReference>
<dbReference type="SMART" id="SM00729">
    <property type="entry name" value="Elp3"/>
    <property type="match status" value="1"/>
</dbReference>
<dbReference type="SUPFAM" id="SSF52242">
    <property type="entry name" value="Cobalamin (vitamin B12)-binding domain"/>
    <property type="match status" value="1"/>
</dbReference>
<dbReference type="InterPro" id="IPR006158">
    <property type="entry name" value="Cobalamin-bd"/>
</dbReference>
<feature type="domain" description="B12-binding" evidence="8">
    <location>
        <begin position="18"/>
        <end position="149"/>
    </location>
</feature>
<dbReference type="SFLD" id="SFLDG01123">
    <property type="entry name" value="methyltransferase_(Class_B)"/>
    <property type="match status" value="1"/>
</dbReference>
<dbReference type="EMBL" id="QWDD01000001">
    <property type="protein sequence ID" value="RNJ49947.1"/>
    <property type="molecule type" value="Genomic_DNA"/>
</dbReference>
<dbReference type="InterPro" id="IPR036724">
    <property type="entry name" value="Cobalamin-bd_sf"/>
</dbReference>
<evidence type="ECO:0000256" key="6">
    <source>
        <dbReference type="ARBA" id="ARBA00023004"/>
    </source>
</evidence>
<evidence type="ECO:0000256" key="7">
    <source>
        <dbReference type="ARBA" id="ARBA00023014"/>
    </source>
</evidence>
<dbReference type="GO" id="GO:0031419">
    <property type="term" value="F:cobalamin binding"/>
    <property type="evidence" value="ECO:0007669"/>
    <property type="project" value="InterPro"/>
</dbReference>